<evidence type="ECO:0000313" key="1">
    <source>
        <dbReference type="EMBL" id="ETK07919.1"/>
    </source>
</evidence>
<reference evidence="1 2" key="1">
    <citation type="submission" date="2013-11" db="EMBL/GenBank/DDBJ databases">
        <title>Single cell genomics of uncultured Tannerella BU063 (oral taxon 286).</title>
        <authorList>
            <person name="Beall C.J."/>
            <person name="Campbell A.G."/>
            <person name="Griffen A.L."/>
            <person name="Podar M."/>
            <person name="Leys E.J."/>
        </authorList>
    </citation>
    <scope>NUCLEOTIDE SEQUENCE [LARGE SCALE GENOMIC DNA]</scope>
    <source>
        <strain evidence="1">Cell 1/3</strain>
    </source>
</reference>
<proteinExistence type="predicted"/>
<dbReference type="Proteomes" id="UP000034982">
    <property type="component" value="Unassembled WGS sequence"/>
</dbReference>
<protein>
    <submittedName>
        <fullName evidence="1">Uncharacterized protein</fullName>
    </submittedName>
</protein>
<accession>W2CKZ9</accession>
<dbReference type="EMBL" id="AYYE01000990">
    <property type="protein sequence ID" value="ETK07919.1"/>
    <property type="molecule type" value="Genomic_DNA"/>
</dbReference>
<organism evidence="1 2">
    <name type="scientific">Tannerella sp. oral taxon BU063 isolate Cell 1/3</name>
    <dbReference type="NCBI Taxonomy" id="1411022"/>
    <lineage>
        <taxon>Bacteria</taxon>
        <taxon>Pseudomonadati</taxon>
        <taxon>Bacteroidota</taxon>
        <taxon>Bacteroidia</taxon>
        <taxon>Bacteroidales</taxon>
        <taxon>Tannerellaceae</taxon>
        <taxon>Tannerella</taxon>
    </lineage>
</organism>
<name>W2CKZ9_9BACT</name>
<gene>
    <name evidence="1" type="ORF">T230_08280</name>
</gene>
<comment type="caution">
    <text evidence="1">The sequence shown here is derived from an EMBL/GenBank/DDBJ whole genome shotgun (WGS) entry which is preliminary data.</text>
</comment>
<dbReference type="AlphaFoldDB" id="W2CKZ9"/>
<sequence>MTLKKDVQYVRIPIECDFSDKFLLLENGQDIALYLSNVKCGENDIQIKDTFEQYGLMEKLRCAAQ</sequence>
<evidence type="ECO:0000313" key="2">
    <source>
        <dbReference type="Proteomes" id="UP000034982"/>
    </source>
</evidence>